<evidence type="ECO:0000256" key="3">
    <source>
        <dbReference type="ARBA" id="ARBA00023295"/>
    </source>
</evidence>
<comment type="similarity">
    <text evidence="1">Belongs to the IUNH family.</text>
</comment>
<dbReference type="InterPro" id="IPR001910">
    <property type="entry name" value="Inosine/uridine_hydrolase_dom"/>
</dbReference>
<dbReference type="PANTHER" id="PTHR12304:SF4">
    <property type="entry name" value="URIDINE NUCLEOSIDASE"/>
    <property type="match status" value="1"/>
</dbReference>
<dbReference type="InterPro" id="IPR036452">
    <property type="entry name" value="Ribo_hydro-like"/>
</dbReference>
<dbReference type="AlphaFoldDB" id="C1HD01"/>
<gene>
    <name evidence="5" type="ORF">PAAG_08642</name>
</gene>
<protein>
    <submittedName>
        <fullName evidence="5">Inosine-uridine preferring nucleoside hydrolase</fullName>
    </submittedName>
</protein>
<dbReference type="OrthoDB" id="432381at2759"/>
<evidence type="ECO:0000259" key="4">
    <source>
        <dbReference type="Pfam" id="PF01156"/>
    </source>
</evidence>
<dbReference type="GeneID" id="9092673"/>
<reference evidence="5 6" key="1">
    <citation type="journal article" date="2011" name="PLoS Genet.">
        <title>Comparative genomic analysis of human fungal pathogens causing paracoccidioidomycosis.</title>
        <authorList>
            <person name="Desjardins C.A."/>
            <person name="Champion M.D."/>
            <person name="Holder J.W."/>
            <person name="Muszewska A."/>
            <person name="Goldberg J."/>
            <person name="Bailao A.M."/>
            <person name="Brigido M.M."/>
            <person name="Ferreira M.E."/>
            <person name="Garcia A.M."/>
            <person name="Grynberg M."/>
            <person name="Gujja S."/>
            <person name="Heiman D.I."/>
            <person name="Henn M.R."/>
            <person name="Kodira C.D."/>
            <person name="Leon-Narvaez H."/>
            <person name="Longo L.V."/>
            <person name="Ma L.J."/>
            <person name="Malavazi I."/>
            <person name="Matsuo A.L."/>
            <person name="Morais F.V."/>
            <person name="Pereira M."/>
            <person name="Rodriguez-Brito S."/>
            <person name="Sakthikumar S."/>
            <person name="Salem-Izacc S.M."/>
            <person name="Sykes S.M."/>
            <person name="Teixeira M.M."/>
            <person name="Vallejo M.C."/>
            <person name="Walter M.E."/>
            <person name="Yandava C."/>
            <person name="Young S."/>
            <person name="Zeng Q."/>
            <person name="Zucker J."/>
            <person name="Felipe M.S."/>
            <person name="Goldman G.H."/>
            <person name="Haas B.J."/>
            <person name="McEwen J.G."/>
            <person name="Nino-Vega G."/>
            <person name="Puccia R."/>
            <person name="San-Blas G."/>
            <person name="Soares C.M."/>
            <person name="Birren B.W."/>
            <person name="Cuomo C.A."/>
        </authorList>
    </citation>
    <scope>NUCLEOTIDE SEQUENCE [LARGE SCALE GENOMIC DNA]</scope>
    <source>
        <strain evidence="6">ATCC MYA-826 / Pb01</strain>
    </source>
</reference>
<keyword evidence="3" id="KW-0326">Glycosidase</keyword>
<dbReference type="HOGENOM" id="CLU_036838_2_0_1"/>
<dbReference type="GO" id="GO:0005829">
    <property type="term" value="C:cytosol"/>
    <property type="evidence" value="ECO:0007669"/>
    <property type="project" value="TreeGrafter"/>
</dbReference>
<dbReference type="STRING" id="502779.C1HD01"/>
<evidence type="ECO:0000256" key="1">
    <source>
        <dbReference type="ARBA" id="ARBA00009176"/>
    </source>
</evidence>
<evidence type="ECO:0000313" key="5">
    <source>
        <dbReference type="EMBL" id="EEH39373.2"/>
    </source>
</evidence>
<dbReference type="CDD" id="cd02651">
    <property type="entry name" value="nuc_hydro_IU_UC_XIUA"/>
    <property type="match status" value="1"/>
</dbReference>
<dbReference type="Pfam" id="PF01156">
    <property type="entry name" value="IU_nuc_hydro"/>
    <property type="match status" value="1"/>
</dbReference>
<dbReference type="KEGG" id="pbl:PAAG_08642"/>
<name>C1HD01_PARBA</name>
<dbReference type="SUPFAM" id="SSF53590">
    <property type="entry name" value="Nucleoside hydrolase"/>
    <property type="match status" value="1"/>
</dbReference>
<dbReference type="GO" id="GO:0008477">
    <property type="term" value="F:purine nucleosidase activity"/>
    <property type="evidence" value="ECO:0007669"/>
    <property type="project" value="TreeGrafter"/>
</dbReference>
<organism evidence="5 6">
    <name type="scientific">Paracoccidioides lutzii (strain ATCC MYA-826 / Pb01)</name>
    <name type="common">Paracoccidioides brasiliensis</name>
    <dbReference type="NCBI Taxonomy" id="502779"/>
    <lineage>
        <taxon>Eukaryota</taxon>
        <taxon>Fungi</taxon>
        <taxon>Dikarya</taxon>
        <taxon>Ascomycota</taxon>
        <taxon>Pezizomycotina</taxon>
        <taxon>Eurotiomycetes</taxon>
        <taxon>Eurotiomycetidae</taxon>
        <taxon>Onygenales</taxon>
        <taxon>Ajellomycetaceae</taxon>
        <taxon>Paracoccidioides</taxon>
    </lineage>
</organism>
<dbReference type="VEuPathDB" id="FungiDB:PAAG_08642"/>
<dbReference type="eggNOG" id="KOG2938">
    <property type="taxonomic scope" value="Eukaryota"/>
</dbReference>
<proteinExistence type="inferred from homology"/>
<dbReference type="PANTHER" id="PTHR12304">
    <property type="entry name" value="INOSINE-URIDINE PREFERRING NUCLEOSIDE HYDROLASE"/>
    <property type="match status" value="1"/>
</dbReference>
<evidence type="ECO:0000256" key="2">
    <source>
        <dbReference type="ARBA" id="ARBA00022801"/>
    </source>
</evidence>
<evidence type="ECO:0000313" key="6">
    <source>
        <dbReference type="Proteomes" id="UP000002059"/>
    </source>
</evidence>
<dbReference type="GO" id="GO:0006152">
    <property type="term" value="P:purine nucleoside catabolic process"/>
    <property type="evidence" value="ECO:0007669"/>
    <property type="project" value="TreeGrafter"/>
</dbReference>
<dbReference type="OMA" id="WVGVETK"/>
<dbReference type="Proteomes" id="UP000002059">
    <property type="component" value="Partially assembled WGS sequence"/>
</dbReference>
<keyword evidence="2 5" id="KW-0378">Hydrolase</keyword>
<dbReference type="EMBL" id="KN294032">
    <property type="protein sequence ID" value="EEH39373.2"/>
    <property type="molecule type" value="Genomic_DNA"/>
</dbReference>
<feature type="domain" description="Inosine/uridine-preferring nucleoside hydrolase" evidence="4">
    <location>
        <begin position="21"/>
        <end position="383"/>
    </location>
</feature>
<dbReference type="RefSeq" id="XP_015701372.1">
    <property type="nucleotide sequence ID" value="XM_015846575.1"/>
</dbReference>
<dbReference type="Gene3D" id="3.90.245.10">
    <property type="entry name" value="Ribonucleoside hydrolase-like"/>
    <property type="match status" value="1"/>
</dbReference>
<dbReference type="InterPro" id="IPR023186">
    <property type="entry name" value="IUNH"/>
</dbReference>
<keyword evidence="6" id="KW-1185">Reference proteome</keyword>
<sequence>MEDRESPTHGLLSHEGWVTPLWLDCDPGHDYYGRTEFNSRKKDAFAILLAAHHPALKLLGISTVHGNSSLENTTQNAGSILEAIGRSDIPVYPGAAKPFCRVAVHAPNIHGESGLDGTYLLPAPTRPPMKNSNAILAMRDALLAQPKNTAWLVATGTLTNVGLLFATFPEVAEHVRGVSIMGGAIGNGFSDAPICKRQGGEARIGNITQCAEFNIYGDPEAAQSIFSSPILAAKTTLIPLDLTHQVLGTPKVQSLILQTEPQQGTNGTSSVLRQILYALLVFFANTYESVFGLDVGPPLHDPVAVAVLLSNLNNGSSGSKAPEFLRFDDRGGERFLVNVVTDGQHSSDPEFTGEVGRTLASLLEPGKGGVTIPRGVDVDGFWNVVLDCLRRADDWNASRAKRLHELN</sequence>
<accession>C1HD01</accession>